<gene>
    <name evidence="2" type="ORF">Tco_1067831</name>
</gene>
<reference evidence="2" key="2">
    <citation type="submission" date="2022-01" db="EMBL/GenBank/DDBJ databases">
        <authorList>
            <person name="Yamashiro T."/>
            <person name="Shiraishi A."/>
            <person name="Satake H."/>
            <person name="Nakayama K."/>
        </authorList>
    </citation>
    <scope>NUCLEOTIDE SEQUENCE</scope>
</reference>
<evidence type="ECO:0000256" key="1">
    <source>
        <dbReference type="SAM" id="Coils"/>
    </source>
</evidence>
<organism evidence="2 3">
    <name type="scientific">Tanacetum coccineum</name>
    <dbReference type="NCBI Taxonomy" id="301880"/>
    <lineage>
        <taxon>Eukaryota</taxon>
        <taxon>Viridiplantae</taxon>
        <taxon>Streptophyta</taxon>
        <taxon>Embryophyta</taxon>
        <taxon>Tracheophyta</taxon>
        <taxon>Spermatophyta</taxon>
        <taxon>Magnoliopsida</taxon>
        <taxon>eudicotyledons</taxon>
        <taxon>Gunneridae</taxon>
        <taxon>Pentapetalae</taxon>
        <taxon>asterids</taxon>
        <taxon>campanulids</taxon>
        <taxon>Asterales</taxon>
        <taxon>Asteraceae</taxon>
        <taxon>Asteroideae</taxon>
        <taxon>Anthemideae</taxon>
        <taxon>Anthemidinae</taxon>
        <taxon>Tanacetum</taxon>
    </lineage>
</organism>
<name>A0ABQ5HFA5_9ASTR</name>
<comment type="caution">
    <text evidence="2">The sequence shown here is derived from an EMBL/GenBank/DDBJ whole genome shotgun (WGS) entry which is preliminary data.</text>
</comment>
<dbReference type="Proteomes" id="UP001151760">
    <property type="component" value="Unassembled WGS sequence"/>
</dbReference>
<evidence type="ECO:0000313" key="2">
    <source>
        <dbReference type="EMBL" id="GJT86114.1"/>
    </source>
</evidence>
<keyword evidence="3" id="KW-1185">Reference proteome</keyword>
<feature type="coiled-coil region" evidence="1">
    <location>
        <begin position="203"/>
        <end position="230"/>
    </location>
</feature>
<protein>
    <submittedName>
        <fullName evidence="2">Uncharacterized protein</fullName>
    </submittedName>
</protein>
<proteinExistence type="predicted"/>
<reference evidence="2" key="1">
    <citation type="journal article" date="2022" name="Int. J. Mol. Sci.">
        <title>Draft Genome of Tanacetum Coccineum: Genomic Comparison of Closely Related Tanacetum-Family Plants.</title>
        <authorList>
            <person name="Yamashiro T."/>
            <person name="Shiraishi A."/>
            <person name="Nakayama K."/>
            <person name="Satake H."/>
        </authorList>
    </citation>
    <scope>NUCLEOTIDE SEQUENCE</scope>
</reference>
<accession>A0ABQ5HFA5</accession>
<sequence length="497" mass="56412">MNHQTSFVPQIAYQSPQVNTQPMTESPLVDSGFAIPIFSLRDDPIACLNKAMAFLTAVASSSVTSSGETRSNLFCTSKKLVIRISYSSRETMQCGQDKAMLVEAHEDGIILDEEQLTFLADPEVPNGQAIQTIIPNNAALQTQDLDTYDSNCDDISNPQAVLMGNISNYGFDVISEAQQDSMILSVIEQMSEQIINHVNYWEKANKEHSNETVTTELKRYKERVKTFEQRLNIDLSSHEKMIDSQMDDMIKEKLALKEQDPEAIKQNISHKPIGYEKLNKPSEDFGKCFTLQQELAAEQAFWFRISNPTIESSNKPPVKVEVPSELPKVSLVNASLKKLKFHLAQFDSVVKKRTTPDARTEVEWGFEHTKAVFNNEIIPFLKSLKDIFNVFDKDLLNEIMEVQTIFDQMEAVVQQSSVDKQFLEIAKKKLLLENDRLLQQIMSQDVLLTVINFMSLNGESVNMERKRNESCDKCFNLDAELLKSQNAHNDLLKSYST</sequence>
<keyword evidence="1" id="KW-0175">Coiled coil</keyword>
<evidence type="ECO:0000313" key="3">
    <source>
        <dbReference type="Proteomes" id="UP001151760"/>
    </source>
</evidence>
<dbReference type="EMBL" id="BQNB010019515">
    <property type="protein sequence ID" value="GJT86114.1"/>
    <property type="molecule type" value="Genomic_DNA"/>
</dbReference>